<proteinExistence type="predicted"/>
<dbReference type="CDD" id="cd17088">
    <property type="entry name" value="FERM_F1_FRMPD1_like"/>
    <property type="match status" value="1"/>
</dbReference>
<dbReference type="SMART" id="SM00295">
    <property type="entry name" value="B41"/>
    <property type="match status" value="1"/>
</dbReference>
<evidence type="ECO:0000313" key="6">
    <source>
        <dbReference type="Proteomes" id="UP001329430"/>
    </source>
</evidence>
<dbReference type="PROSITE" id="PS50106">
    <property type="entry name" value="PDZ"/>
    <property type="match status" value="1"/>
</dbReference>
<dbReference type="InterPro" id="IPR019749">
    <property type="entry name" value="Band_41_domain"/>
</dbReference>
<dbReference type="Pfam" id="PF00595">
    <property type="entry name" value="PDZ"/>
    <property type="match status" value="1"/>
</dbReference>
<feature type="region of interest" description="Disordered" evidence="1">
    <location>
        <begin position="1171"/>
        <end position="1237"/>
    </location>
</feature>
<dbReference type="PROSITE" id="PS50057">
    <property type="entry name" value="FERM_3"/>
    <property type="match status" value="1"/>
</dbReference>
<organism evidence="5 6">
    <name type="scientific">Pyrocoelia pectoralis</name>
    <dbReference type="NCBI Taxonomy" id="417401"/>
    <lineage>
        <taxon>Eukaryota</taxon>
        <taxon>Metazoa</taxon>
        <taxon>Ecdysozoa</taxon>
        <taxon>Arthropoda</taxon>
        <taxon>Hexapoda</taxon>
        <taxon>Insecta</taxon>
        <taxon>Pterygota</taxon>
        <taxon>Neoptera</taxon>
        <taxon>Endopterygota</taxon>
        <taxon>Coleoptera</taxon>
        <taxon>Polyphaga</taxon>
        <taxon>Elateriformia</taxon>
        <taxon>Elateroidea</taxon>
        <taxon>Lampyridae</taxon>
        <taxon>Lampyrinae</taxon>
        <taxon>Pyrocoelia</taxon>
    </lineage>
</organism>
<feature type="compositionally biased region" description="Polar residues" evidence="1">
    <location>
        <begin position="1125"/>
        <end position="1136"/>
    </location>
</feature>
<dbReference type="InterPro" id="IPR036034">
    <property type="entry name" value="PDZ_sf"/>
</dbReference>
<dbReference type="InterPro" id="IPR001202">
    <property type="entry name" value="WW_dom"/>
</dbReference>
<evidence type="ECO:0008006" key="7">
    <source>
        <dbReference type="Google" id="ProtNLM"/>
    </source>
</evidence>
<feature type="region of interest" description="Disordered" evidence="1">
    <location>
        <begin position="788"/>
        <end position="811"/>
    </location>
</feature>
<dbReference type="GO" id="GO:0009887">
    <property type="term" value="P:animal organ morphogenesis"/>
    <property type="evidence" value="ECO:0007669"/>
    <property type="project" value="UniProtKB-ARBA"/>
</dbReference>
<name>A0AAN7ZXK6_9COLE</name>
<dbReference type="Gene3D" id="2.20.70.10">
    <property type="match status" value="2"/>
</dbReference>
<dbReference type="Gene3D" id="2.30.42.10">
    <property type="match status" value="1"/>
</dbReference>
<dbReference type="SMART" id="SM00228">
    <property type="entry name" value="PDZ"/>
    <property type="match status" value="1"/>
</dbReference>
<evidence type="ECO:0000259" key="3">
    <source>
        <dbReference type="PROSITE" id="PS50057"/>
    </source>
</evidence>
<dbReference type="Gene3D" id="1.20.80.10">
    <property type="match status" value="1"/>
</dbReference>
<feature type="compositionally biased region" description="Pro residues" evidence="1">
    <location>
        <begin position="1097"/>
        <end position="1116"/>
    </location>
</feature>
<feature type="compositionally biased region" description="Basic and acidic residues" evidence="1">
    <location>
        <begin position="1217"/>
        <end position="1229"/>
    </location>
</feature>
<feature type="compositionally biased region" description="Basic and acidic residues" evidence="1">
    <location>
        <begin position="1047"/>
        <end position="1067"/>
    </location>
</feature>
<gene>
    <name evidence="5" type="ORF">RI129_001722</name>
</gene>
<dbReference type="InterPro" id="IPR035963">
    <property type="entry name" value="FERM_2"/>
</dbReference>
<dbReference type="InterPro" id="IPR029071">
    <property type="entry name" value="Ubiquitin-like_domsf"/>
</dbReference>
<dbReference type="Pfam" id="PF00373">
    <property type="entry name" value="FERM_M"/>
    <property type="match status" value="1"/>
</dbReference>
<dbReference type="Proteomes" id="UP001329430">
    <property type="component" value="Chromosome 1"/>
</dbReference>
<dbReference type="GO" id="GO:0030182">
    <property type="term" value="P:neuron differentiation"/>
    <property type="evidence" value="ECO:0007669"/>
    <property type="project" value="UniProtKB-ARBA"/>
</dbReference>
<dbReference type="EMBL" id="JAVRBK010000001">
    <property type="protein sequence ID" value="KAK5650693.1"/>
    <property type="molecule type" value="Genomic_DNA"/>
</dbReference>
<feature type="domain" description="WW" evidence="2">
    <location>
        <begin position="80"/>
        <end position="113"/>
    </location>
</feature>
<feature type="compositionally biased region" description="Polar residues" evidence="1">
    <location>
        <begin position="1068"/>
        <end position="1084"/>
    </location>
</feature>
<feature type="domain" description="WW" evidence="2">
    <location>
        <begin position="44"/>
        <end position="73"/>
    </location>
</feature>
<dbReference type="Gene3D" id="3.10.20.90">
    <property type="entry name" value="Phosphatidylinositol 3-kinase Catalytic Subunit, Chain A, domain 1"/>
    <property type="match status" value="1"/>
</dbReference>
<dbReference type="Pfam" id="PF00397">
    <property type="entry name" value="WW"/>
    <property type="match status" value="2"/>
</dbReference>
<dbReference type="SMART" id="SM00456">
    <property type="entry name" value="WW"/>
    <property type="match status" value="2"/>
</dbReference>
<dbReference type="PROSITE" id="PS01159">
    <property type="entry name" value="WW_DOMAIN_1"/>
    <property type="match status" value="1"/>
</dbReference>
<dbReference type="SUPFAM" id="SSF51045">
    <property type="entry name" value="WW domain"/>
    <property type="match status" value="2"/>
</dbReference>
<sequence>MLLQAAPSGPDTTEQKAVENQTTKPFEKPVELANTHVLDYAPAPGWTTHVTKEGRLYYCNHVTRTAGWLPPTDAWKCGEDTLPYGWERALDDSGRTYYLNHVNKTTTYENPSVRNMEPIPIPEPRSVTLERSPVMGFGFVAGSEKPVVVRFVTEGGPSVDKLLPGDQILAVNGEDVKNAPREHVISLVRACSTTVTLIVCQPMQQSGARKSTFLSASKRARLRSKPSRVRFAESVCVNGAPLFPPSAFSLGDVCVAPMANVLKVFLENGQTKSFKYDAWTTVHDVVTSLQTKLCLQATEHFSLVVEHIKSLKRNKLTLLDPTDTLARIGSKPGAHKLRCLFRVAFVPSSAAALAQRDLAALDYLYTQCCNDVTQERFAPELQYDTALRLAALHIYQHALCNNISAAKLTVKTVERDFGLERFVPASLLENMKRKEIHKVLSHFFKLHASMAGPGKQLTALQVKIHYLDLISQLPSYGAKCFSAGPRADAMERVILVSPKFGLSQIIGTRNSVPLPIANLEDIRRVEVRNEDELSRAVLIKLQSERLVTITLEERDASELVLVLRGYFKLITDQNLPVDQEESPPLEDLAPPYLSQHRVVPEKWSYMNQSQVRTICFAIHPTYQGINHKTNGLYNTVGRQSKPPFMPGFSLDSNMNSSMTNNRNNQIRNHLRFCDSKSNSYDLESVGSMEILETSQNDDVLRRVQEMHQLVANSEKYLNEQDGFNKHTFTEWQETSVDIESDSESQFADDAPGKLKHSDSLLLLTQGRKHSEDTKLPYTNTTIEILRNENNHSESDNDSVCTPQNSPKHRLNKLSDSFSKSRISFGLRSPDNTGSKEEDLKAYLERLKDSCNSSDLDSLTNLYYDFDPDIIDLTLIPPPVTPDELDCALPTPINNPPIKFADSVENLKIIDKNILSDNIDLEEFLASVTVPPPIQKVTPAVELTPEEIMSFIIPPPPALRRSFENLSIENHVTTNFPKQEELHKNTDFHYTNGSIVRRNSNGSVKSNIIEYATIERKGAFSCCAKGKVEKNDKDKIGCAEAICPPPRKLSDQKPPERPPKNLVQERQRSYSLTNNIMHQNSQTEAPPTLPPRGESNPHAPPHLYLPPKKPPLPPVPPLDVLRRKNSNPQPKSVTESRTACIGSPHLQRNRNVYNAIESSFGISDDRKLNSVSTAISTPTSPHLDSSKAQKNRSFSQDSPAPRPSNGQTHIRSYSESASIEKTRTKPHDGTLQRNGSGCGKNGCISTRENLLTKTDAAMGSLLIRLDQVAAQCNAAQIHGGGSLMSEEKFQIAKDELTSQSLQLVTSSKMLVIAMSDTTLPDLPENLAICLTILRRLTELCQDLANHTTAPLQTRNLILKVHDVTAAFQHLLTSNIDRSSQATIEEHLACEAESLANVLATLLRSLRVFSP</sequence>
<feature type="region of interest" description="Disordered" evidence="1">
    <location>
        <begin position="1042"/>
        <end position="1143"/>
    </location>
</feature>
<dbReference type="InterPro" id="IPR019748">
    <property type="entry name" value="FERM_central"/>
</dbReference>
<feature type="region of interest" description="Disordered" evidence="1">
    <location>
        <begin position="1"/>
        <end position="27"/>
    </location>
</feature>
<dbReference type="CDD" id="cd06769">
    <property type="entry name" value="PDZ_FRMPD1_3_4-like"/>
    <property type="match status" value="1"/>
</dbReference>
<dbReference type="SUPFAM" id="SSF47031">
    <property type="entry name" value="Second domain of FERM"/>
    <property type="match status" value="1"/>
</dbReference>
<feature type="compositionally biased region" description="Polar residues" evidence="1">
    <location>
        <begin position="1171"/>
        <end position="1216"/>
    </location>
</feature>
<evidence type="ECO:0000259" key="4">
    <source>
        <dbReference type="PROSITE" id="PS50106"/>
    </source>
</evidence>
<dbReference type="SUPFAM" id="SSF50729">
    <property type="entry name" value="PH domain-like"/>
    <property type="match status" value="1"/>
</dbReference>
<dbReference type="InterPro" id="IPR001478">
    <property type="entry name" value="PDZ"/>
</dbReference>
<dbReference type="GO" id="GO:0071944">
    <property type="term" value="C:cell periphery"/>
    <property type="evidence" value="ECO:0007669"/>
    <property type="project" value="UniProtKB-ARBA"/>
</dbReference>
<keyword evidence="6" id="KW-1185">Reference proteome</keyword>
<dbReference type="PANTHER" id="PTHR46221">
    <property type="entry name" value="FERM AND PDZ DOMAIN-CONTAINING PROTEIN FAMILY MEMBER"/>
    <property type="match status" value="1"/>
</dbReference>
<dbReference type="PANTHER" id="PTHR46221:SF3">
    <property type="entry name" value="FERM AND PDZ DOMAIN-CONTAINING PROTEIN 4"/>
    <property type="match status" value="1"/>
</dbReference>
<comment type="caution">
    <text evidence="5">The sequence shown here is derived from an EMBL/GenBank/DDBJ whole genome shotgun (WGS) entry which is preliminary data.</text>
</comment>
<reference evidence="5 6" key="1">
    <citation type="journal article" date="2024" name="Insects">
        <title>An Improved Chromosome-Level Genome Assembly of the Firefly Pyrocoelia pectoralis.</title>
        <authorList>
            <person name="Fu X."/>
            <person name="Meyer-Rochow V.B."/>
            <person name="Ballantyne L."/>
            <person name="Zhu X."/>
        </authorList>
    </citation>
    <scope>NUCLEOTIDE SEQUENCE [LARGE SCALE GENOMIC DNA]</scope>
    <source>
        <strain evidence="5">XCY_ONT2</strain>
    </source>
</reference>
<dbReference type="Pfam" id="PF21989">
    <property type="entry name" value="RA_2"/>
    <property type="match status" value="1"/>
</dbReference>
<dbReference type="SUPFAM" id="SSF54236">
    <property type="entry name" value="Ubiquitin-like"/>
    <property type="match status" value="1"/>
</dbReference>
<accession>A0AAN7ZXK6</accession>
<evidence type="ECO:0000313" key="5">
    <source>
        <dbReference type="EMBL" id="KAK5650693.1"/>
    </source>
</evidence>
<dbReference type="InterPro" id="IPR000299">
    <property type="entry name" value="FERM_domain"/>
</dbReference>
<dbReference type="CDD" id="cd00201">
    <property type="entry name" value="WW"/>
    <property type="match status" value="2"/>
</dbReference>
<dbReference type="InterPro" id="IPR014352">
    <property type="entry name" value="FERM/acyl-CoA-bd_prot_sf"/>
</dbReference>
<feature type="domain" description="FERM" evidence="3">
    <location>
        <begin position="260"/>
        <end position="574"/>
    </location>
</feature>
<dbReference type="PROSITE" id="PS50020">
    <property type="entry name" value="WW_DOMAIN_2"/>
    <property type="match status" value="2"/>
</dbReference>
<evidence type="ECO:0000259" key="2">
    <source>
        <dbReference type="PROSITE" id="PS50020"/>
    </source>
</evidence>
<dbReference type="InterPro" id="IPR036020">
    <property type="entry name" value="WW_dom_sf"/>
</dbReference>
<evidence type="ECO:0000256" key="1">
    <source>
        <dbReference type="SAM" id="MobiDB-lite"/>
    </source>
</evidence>
<feature type="domain" description="PDZ" evidence="4">
    <location>
        <begin position="126"/>
        <end position="203"/>
    </location>
</feature>
<dbReference type="FunFam" id="2.30.42.10:FF:000053">
    <property type="entry name" value="FERM and PDZ domain-containing protein 4"/>
    <property type="match status" value="1"/>
</dbReference>
<protein>
    <recommendedName>
        <fullName evidence="7">FERM and PDZ domain-containing protein 4</fullName>
    </recommendedName>
</protein>
<dbReference type="SUPFAM" id="SSF50156">
    <property type="entry name" value="PDZ domain-like"/>
    <property type="match status" value="1"/>
</dbReference>